<name>A0A146FQ76_ASPKA</name>
<protein>
    <submittedName>
        <fullName evidence="2">Uncharacterized protein</fullName>
    </submittedName>
</protein>
<feature type="region of interest" description="Disordered" evidence="1">
    <location>
        <begin position="18"/>
        <end position="52"/>
    </location>
</feature>
<evidence type="ECO:0000256" key="1">
    <source>
        <dbReference type="SAM" id="MobiDB-lite"/>
    </source>
</evidence>
<reference evidence="3" key="2">
    <citation type="submission" date="2016-02" db="EMBL/GenBank/DDBJ databases">
        <title>Genome sequencing of Aspergillus luchuensis NBRC 4314.</title>
        <authorList>
            <person name="Yamada O."/>
        </authorList>
    </citation>
    <scope>NUCLEOTIDE SEQUENCE [LARGE SCALE GENOMIC DNA]</scope>
    <source>
        <strain evidence="3">RIB 2604</strain>
    </source>
</reference>
<evidence type="ECO:0000313" key="2">
    <source>
        <dbReference type="EMBL" id="GAT27885.1"/>
    </source>
</evidence>
<accession>A0A146FQ76</accession>
<dbReference type="EMBL" id="BCWF01000023">
    <property type="protein sequence ID" value="GAT27885.1"/>
    <property type="molecule type" value="Genomic_DNA"/>
</dbReference>
<proteinExistence type="predicted"/>
<organism evidence="2 3">
    <name type="scientific">Aspergillus kawachii</name>
    <name type="common">White koji mold</name>
    <name type="synonym">Aspergillus awamori var. kawachi</name>
    <dbReference type="NCBI Taxonomy" id="1069201"/>
    <lineage>
        <taxon>Eukaryota</taxon>
        <taxon>Fungi</taxon>
        <taxon>Dikarya</taxon>
        <taxon>Ascomycota</taxon>
        <taxon>Pezizomycotina</taxon>
        <taxon>Eurotiomycetes</taxon>
        <taxon>Eurotiomycetidae</taxon>
        <taxon>Eurotiales</taxon>
        <taxon>Aspergillaceae</taxon>
        <taxon>Aspergillus</taxon>
        <taxon>Aspergillus subgen. Circumdati</taxon>
    </lineage>
</organism>
<sequence length="167" mass="18161">MTKPDDYWKQAIMRGSVSPETGLASSPRATTKTSACCGNSQQPNPPVIPTPELGPSAQGALWKFLPSYLQSRFACLNRSPAVAASSERVVVPRNPAIDNTSLGPPTPPPRFASRRKLPVDYLRPRDPAFHQPNPGPKRKPEESVQSTIVNPSYLSLVNCSGSGRIWR</sequence>
<dbReference type="AlphaFoldDB" id="A0A146FQ76"/>
<feature type="compositionally biased region" description="Polar residues" evidence="1">
    <location>
        <begin position="23"/>
        <end position="42"/>
    </location>
</feature>
<gene>
    <name evidence="2" type="ORF">RIB2604_02302430</name>
</gene>
<dbReference type="Proteomes" id="UP000075230">
    <property type="component" value="Unassembled WGS sequence"/>
</dbReference>
<comment type="caution">
    <text evidence="2">The sequence shown here is derived from an EMBL/GenBank/DDBJ whole genome shotgun (WGS) entry which is preliminary data.</text>
</comment>
<reference evidence="2 3" key="1">
    <citation type="journal article" date="2016" name="DNA Res.">
        <title>Genome sequence of Aspergillus luchuensis NBRC 4314.</title>
        <authorList>
            <person name="Yamada O."/>
            <person name="Machida M."/>
            <person name="Hosoyama A."/>
            <person name="Goto M."/>
            <person name="Takahashi T."/>
            <person name="Futagami T."/>
            <person name="Yamagata Y."/>
            <person name="Takeuchi M."/>
            <person name="Kobayashi T."/>
            <person name="Koike H."/>
            <person name="Abe K."/>
            <person name="Asai K."/>
            <person name="Arita M."/>
            <person name="Fujita N."/>
            <person name="Fukuda K."/>
            <person name="Higa K."/>
            <person name="Horikawa H."/>
            <person name="Ishikawa T."/>
            <person name="Jinno K."/>
            <person name="Kato Y."/>
            <person name="Kirimura K."/>
            <person name="Mizutani O."/>
            <person name="Nakasone K."/>
            <person name="Sano M."/>
            <person name="Shiraishi Y."/>
            <person name="Tsukahara M."/>
            <person name="Gomi K."/>
        </authorList>
    </citation>
    <scope>NUCLEOTIDE SEQUENCE [LARGE SCALE GENOMIC DNA]</scope>
    <source>
        <strain evidence="2 3">RIB 2604</strain>
    </source>
</reference>
<feature type="region of interest" description="Disordered" evidence="1">
    <location>
        <begin position="94"/>
        <end position="145"/>
    </location>
</feature>
<evidence type="ECO:0000313" key="3">
    <source>
        <dbReference type="Proteomes" id="UP000075230"/>
    </source>
</evidence>